<evidence type="ECO:0000256" key="1">
    <source>
        <dbReference type="SAM" id="MobiDB-lite"/>
    </source>
</evidence>
<accession>A0AAV2QNE5</accession>
<name>A0AAV2QNE5_MEGNR</name>
<feature type="compositionally biased region" description="Polar residues" evidence="1">
    <location>
        <begin position="23"/>
        <end position="33"/>
    </location>
</feature>
<sequence length="208" mass="23134">RIESFVGLSSGTWESSPRHRQRLMSTSRSTDTLNLPAPPPASGYASHFSPVMDEANDLPFNLSLDIILETPVVVLPESPNSPDVLVAHLGQISIVNSPAVVQQPLPALMALPPSKVSEYRVVVRDMSIFSLNVEERLKMQNISFQGMSSHMINAEDLYNCMDHGRPILHSTTVELYCRHEQDPYLLGEHQSGLFLPNDFFIVPTNVEI</sequence>
<organism evidence="2 3">
    <name type="scientific">Meganyctiphanes norvegica</name>
    <name type="common">Northern krill</name>
    <name type="synonym">Thysanopoda norvegica</name>
    <dbReference type="NCBI Taxonomy" id="48144"/>
    <lineage>
        <taxon>Eukaryota</taxon>
        <taxon>Metazoa</taxon>
        <taxon>Ecdysozoa</taxon>
        <taxon>Arthropoda</taxon>
        <taxon>Crustacea</taxon>
        <taxon>Multicrustacea</taxon>
        <taxon>Malacostraca</taxon>
        <taxon>Eumalacostraca</taxon>
        <taxon>Eucarida</taxon>
        <taxon>Euphausiacea</taxon>
        <taxon>Euphausiidae</taxon>
        <taxon>Meganyctiphanes</taxon>
    </lineage>
</organism>
<comment type="caution">
    <text evidence="2">The sequence shown here is derived from an EMBL/GenBank/DDBJ whole genome shotgun (WGS) entry which is preliminary data.</text>
</comment>
<keyword evidence="3" id="KW-1185">Reference proteome</keyword>
<dbReference type="EMBL" id="CAXKWB010009082">
    <property type="protein sequence ID" value="CAL4093418.1"/>
    <property type="molecule type" value="Genomic_DNA"/>
</dbReference>
<feature type="non-terminal residue" evidence="2">
    <location>
        <position position="1"/>
    </location>
</feature>
<feature type="non-terminal residue" evidence="2">
    <location>
        <position position="208"/>
    </location>
</feature>
<protein>
    <submittedName>
        <fullName evidence="2">Uncharacterized protein</fullName>
    </submittedName>
</protein>
<evidence type="ECO:0000313" key="2">
    <source>
        <dbReference type="EMBL" id="CAL4093418.1"/>
    </source>
</evidence>
<dbReference type="Proteomes" id="UP001497623">
    <property type="component" value="Unassembled WGS sequence"/>
</dbReference>
<feature type="region of interest" description="Disordered" evidence="1">
    <location>
        <begin position="1"/>
        <end position="34"/>
    </location>
</feature>
<reference evidence="2 3" key="1">
    <citation type="submission" date="2024-05" db="EMBL/GenBank/DDBJ databases">
        <authorList>
            <person name="Wallberg A."/>
        </authorList>
    </citation>
    <scope>NUCLEOTIDE SEQUENCE [LARGE SCALE GENOMIC DNA]</scope>
</reference>
<gene>
    <name evidence="2" type="ORF">MNOR_LOCUS14857</name>
</gene>
<evidence type="ECO:0000313" key="3">
    <source>
        <dbReference type="Proteomes" id="UP001497623"/>
    </source>
</evidence>
<proteinExistence type="predicted"/>
<dbReference type="AlphaFoldDB" id="A0AAV2QNE5"/>